<protein>
    <submittedName>
        <fullName evidence="3">Uncharacterized protein</fullName>
    </submittedName>
</protein>
<dbReference type="WBParaSite" id="nRc.2.0.1.t11515-RA">
    <property type="protein sequence ID" value="nRc.2.0.1.t11515-RA"/>
    <property type="gene ID" value="nRc.2.0.1.g11515"/>
</dbReference>
<evidence type="ECO:0000256" key="1">
    <source>
        <dbReference type="SAM" id="MobiDB-lite"/>
    </source>
</evidence>
<name>A0A915IBG7_ROMCU</name>
<dbReference type="Proteomes" id="UP000887565">
    <property type="component" value="Unplaced"/>
</dbReference>
<evidence type="ECO:0000313" key="3">
    <source>
        <dbReference type="WBParaSite" id="nRc.2.0.1.t11515-RA"/>
    </source>
</evidence>
<feature type="compositionally biased region" description="Basic and acidic residues" evidence="1">
    <location>
        <begin position="22"/>
        <end position="35"/>
    </location>
</feature>
<dbReference type="AlphaFoldDB" id="A0A915IBG7"/>
<reference evidence="3" key="1">
    <citation type="submission" date="2022-11" db="UniProtKB">
        <authorList>
            <consortium name="WormBaseParasite"/>
        </authorList>
    </citation>
    <scope>IDENTIFICATION</scope>
</reference>
<feature type="region of interest" description="Disordered" evidence="1">
    <location>
        <begin position="15"/>
        <end position="58"/>
    </location>
</feature>
<accession>A0A915IBG7</accession>
<evidence type="ECO:0000313" key="2">
    <source>
        <dbReference type="Proteomes" id="UP000887565"/>
    </source>
</evidence>
<feature type="compositionally biased region" description="Basic and acidic residues" evidence="1">
    <location>
        <begin position="42"/>
        <end position="58"/>
    </location>
</feature>
<sequence>MDHALFIIDMVLSGSKAKATQTHHESKTNIGEKKSHSLNKKSNKDRNEEDNNNNELKKLTEQDVITQILEKYDHRVRPRGLNASEPVGVTEKSMVCVDQQDKTKPT</sequence>
<organism evidence="2 3">
    <name type="scientific">Romanomermis culicivorax</name>
    <name type="common">Nematode worm</name>
    <dbReference type="NCBI Taxonomy" id="13658"/>
    <lineage>
        <taxon>Eukaryota</taxon>
        <taxon>Metazoa</taxon>
        <taxon>Ecdysozoa</taxon>
        <taxon>Nematoda</taxon>
        <taxon>Enoplea</taxon>
        <taxon>Dorylaimia</taxon>
        <taxon>Mermithida</taxon>
        <taxon>Mermithoidea</taxon>
        <taxon>Mermithidae</taxon>
        <taxon>Romanomermis</taxon>
    </lineage>
</organism>
<keyword evidence="2" id="KW-1185">Reference proteome</keyword>
<proteinExistence type="predicted"/>